<accession>A0A915KB26</accession>
<name>A0A915KB26_ROMCU</name>
<sequence>MLHKDPKHCKIGYFMAQKKARLPRPRDSKKRDDNDATEFINNRVEKRYPLETTTSAAAADFCAVADGEALLIGEFFDSIRHGTLSIETLFRCNCCCSKAAQEIDDERDGLHAAWWPFGETAVTPPLFSVFFPLDKIETKGELPVEGVTDDDGVDNFLTTISFICRSTWLRNSPASFIYVNLDGFDRER</sequence>
<evidence type="ECO:0000313" key="2">
    <source>
        <dbReference type="WBParaSite" id="nRc.2.0.1.t35123-RA"/>
    </source>
</evidence>
<proteinExistence type="predicted"/>
<evidence type="ECO:0000313" key="1">
    <source>
        <dbReference type="Proteomes" id="UP000887565"/>
    </source>
</evidence>
<dbReference type="WBParaSite" id="nRc.2.0.1.t35123-RA">
    <property type="protein sequence ID" value="nRc.2.0.1.t35123-RA"/>
    <property type="gene ID" value="nRc.2.0.1.g35123"/>
</dbReference>
<keyword evidence="1" id="KW-1185">Reference proteome</keyword>
<organism evidence="1 2">
    <name type="scientific">Romanomermis culicivorax</name>
    <name type="common">Nematode worm</name>
    <dbReference type="NCBI Taxonomy" id="13658"/>
    <lineage>
        <taxon>Eukaryota</taxon>
        <taxon>Metazoa</taxon>
        <taxon>Ecdysozoa</taxon>
        <taxon>Nematoda</taxon>
        <taxon>Enoplea</taxon>
        <taxon>Dorylaimia</taxon>
        <taxon>Mermithida</taxon>
        <taxon>Mermithoidea</taxon>
        <taxon>Mermithidae</taxon>
        <taxon>Romanomermis</taxon>
    </lineage>
</organism>
<dbReference type="AlphaFoldDB" id="A0A915KB26"/>
<dbReference type="Proteomes" id="UP000887565">
    <property type="component" value="Unplaced"/>
</dbReference>
<protein>
    <submittedName>
        <fullName evidence="2">Uncharacterized protein</fullName>
    </submittedName>
</protein>
<reference evidence="2" key="1">
    <citation type="submission" date="2022-11" db="UniProtKB">
        <authorList>
            <consortium name="WormBaseParasite"/>
        </authorList>
    </citation>
    <scope>IDENTIFICATION</scope>
</reference>